<evidence type="ECO:0000259" key="2">
    <source>
        <dbReference type="Pfam" id="PF13349"/>
    </source>
</evidence>
<organism evidence="3 4">
    <name type="scientific">Clostridium paridis</name>
    <dbReference type="NCBI Taxonomy" id="2803863"/>
    <lineage>
        <taxon>Bacteria</taxon>
        <taxon>Bacillati</taxon>
        <taxon>Bacillota</taxon>
        <taxon>Clostridia</taxon>
        <taxon>Eubacteriales</taxon>
        <taxon>Clostridiaceae</taxon>
        <taxon>Clostridium</taxon>
    </lineage>
</organism>
<comment type="caution">
    <text evidence="3">The sequence shown here is derived from an EMBL/GenBank/DDBJ whole genome shotgun (WGS) entry which is preliminary data.</text>
</comment>
<dbReference type="InterPro" id="IPR025164">
    <property type="entry name" value="Toastrack_DUF4097"/>
</dbReference>
<dbReference type="EMBL" id="JAESWA010000015">
    <property type="protein sequence ID" value="MBL4930768.1"/>
    <property type="molecule type" value="Genomic_DNA"/>
</dbReference>
<keyword evidence="1" id="KW-1133">Transmembrane helix</keyword>
<dbReference type="Pfam" id="PF13349">
    <property type="entry name" value="DUF4097"/>
    <property type="match status" value="1"/>
</dbReference>
<dbReference type="AlphaFoldDB" id="A0A937FEZ2"/>
<evidence type="ECO:0000256" key="1">
    <source>
        <dbReference type="SAM" id="Phobius"/>
    </source>
</evidence>
<name>A0A937FEZ2_9CLOT</name>
<feature type="transmembrane region" description="Helical" evidence="1">
    <location>
        <begin position="7"/>
        <end position="31"/>
    </location>
</feature>
<sequence length="308" mass="33768">MRKKFNLFILSMILVLICVVSYTGMFVSLLASNINLRDLSKISSNVEIFFDGNYKYKYNINSSESYPLNDIDTVNLKFLSGAINFEYWDKNEISITANGDVRSSSSIDDIKIKKEISGKSISFSLFNSNNSFLDYIFSKDLSVTVKLPKGYNKNLNITSTSSNITMENNDFSSLDIKVTSGDINITNSKINSLSIVSTSGDMFLNNIASQSSTLKDVSGGISAINFSGDIDCKTVSGNINIDYSKLNPNNKISTTSGDTTLSIPSTETFNLEQSSISGDVQNNFTSSGISNNKIKFSSTSGNLNIRQK</sequence>
<dbReference type="Proteomes" id="UP000623681">
    <property type="component" value="Unassembled WGS sequence"/>
</dbReference>
<gene>
    <name evidence="3" type="ORF">JK634_03040</name>
</gene>
<evidence type="ECO:0000313" key="4">
    <source>
        <dbReference type="Proteomes" id="UP000623681"/>
    </source>
</evidence>
<accession>A0A937FEZ2</accession>
<keyword evidence="4" id="KW-1185">Reference proteome</keyword>
<reference evidence="3" key="1">
    <citation type="submission" date="2021-01" db="EMBL/GenBank/DDBJ databases">
        <title>Genome public.</title>
        <authorList>
            <person name="Liu C."/>
            <person name="Sun Q."/>
        </authorList>
    </citation>
    <scope>NUCLEOTIDE SEQUENCE</scope>
    <source>
        <strain evidence="3">YIM B02565</strain>
    </source>
</reference>
<keyword evidence="1" id="KW-0472">Membrane</keyword>
<feature type="domain" description="DUF4097" evidence="2">
    <location>
        <begin position="112"/>
        <end position="305"/>
    </location>
</feature>
<keyword evidence="1" id="KW-0812">Transmembrane</keyword>
<protein>
    <submittedName>
        <fullName evidence="3">DUF4097 family beta strand repeat protein</fullName>
    </submittedName>
</protein>
<evidence type="ECO:0000313" key="3">
    <source>
        <dbReference type="EMBL" id="MBL4930768.1"/>
    </source>
</evidence>
<proteinExistence type="predicted"/>
<dbReference type="RefSeq" id="WP_202766147.1">
    <property type="nucleotide sequence ID" value="NZ_JAESWA010000015.1"/>
</dbReference>